<keyword evidence="1" id="KW-0472">Membrane</keyword>
<evidence type="ECO:0000313" key="2">
    <source>
        <dbReference type="EMBL" id="QBK88771.1"/>
    </source>
</evidence>
<proteinExistence type="predicted"/>
<name>A0A481Z0S8_9VIRU</name>
<feature type="transmembrane region" description="Helical" evidence="1">
    <location>
        <begin position="20"/>
        <end position="40"/>
    </location>
</feature>
<sequence>MDKFDATIDSWLQPINKNKYITAAISLILIVYAGLAAPKLPRWIARLFDNPLVKLLIFFLIVYTAGHNPTISIIAAIGLMVTLQTLSKYKFESKVKGLVSRIDSRYSEAKAKLFGEKMGNVEMPIMRQQLGQLNDRKQDPTACTKVAKFRDDFYPQYVNMKPDAYMARYTGDTVSGYDESADYAEYQS</sequence>
<keyword evidence="1" id="KW-1133">Transmembrane helix</keyword>
<protein>
    <submittedName>
        <fullName evidence="2">Uncharacterized protein</fullName>
    </submittedName>
</protein>
<dbReference type="EMBL" id="MK500398">
    <property type="protein sequence ID" value="QBK88771.1"/>
    <property type="molecule type" value="Genomic_DNA"/>
</dbReference>
<gene>
    <name evidence="2" type="ORF">LCMiAC01_04530</name>
</gene>
<accession>A0A481Z0S8</accession>
<organism evidence="2">
    <name type="scientific">Mimivirus LCMiAC01</name>
    <dbReference type="NCBI Taxonomy" id="2506608"/>
    <lineage>
        <taxon>Viruses</taxon>
        <taxon>Varidnaviria</taxon>
        <taxon>Bamfordvirae</taxon>
        <taxon>Nucleocytoviricota</taxon>
        <taxon>Megaviricetes</taxon>
        <taxon>Imitervirales</taxon>
        <taxon>Mimiviridae</taxon>
        <taxon>Klosneuvirinae</taxon>
    </lineage>
</organism>
<keyword evidence="1" id="KW-0812">Transmembrane</keyword>
<evidence type="ECO:0000256" key="1">
    <source>
        <dbReference type="SAM" id="Phobius"/>
    </source>
</evidence>
<reference evidence="2" key="1">
    <citation type="journal article" date="2019" name="MBio">
        <title>Virus Genomes from Deep Sea Sediments Expand the Ocean Megavirome and Support Independent Origins of Viral Gigantism.</title>
        <authorList>
            <person name="Backstrom D."/>
            <person name="Yutin N."/>
            <person name="Jorgensen S.L."/>
            <person name="Dharamshi J."/>
            <person name="Homa F."/>
            <person name="Zaremba-Niedwiedzka K."/>
            <person name="Spang A."/>
            <person name="Wolf Y.I."/>
            <person name="Koonin E.V."/>
            <person name="Ettema T.J."/>
        </authorList>
    </citation>
    <scope>NUCLEOTIDE SEQUENCE</scope>
</reference>